<protein>
    <recommendedName>
        <fullName evidence="5">Phage shock protein A (PspA) family protein</fullName>
    </recommendedName>
</protein>
<evidence type="ECO:0008006" key="5">
    <source>
        <dbReference type="Google" id="ProtNLM"/>
    </source>
</evidence>
<keyword evidence="2" id="KW-0175">Coiled coil</keyword>
<dbReference type="OrthoDB" id="9779630at2"/>
<dbReference type="PANTHER" id="PTHR31088:SF6">
    <property type="entry name" value="PHAGE SHOCK PROTEIN A"/>
    <property type="match status" value="1"/>
</dbReference>
<dbReference type="Proteomes" id="UP000032120">
    <property type="component" value="Unassembled WGS sequence"/>
</dbReference>
<comment type="similarity">
    <text evidence="1">Belongs to the PspA/Vipp/IM30 family.</text>
</comment>
<dbReference type="AlphaFoldDB" id="A0A0D0I132"/>
<evidence type="ECO:0000313" key="3">
    <source>
        <dbReference type="EMBL" id="KIP53456.1"/>
    </source>
</evidence>
<name>A0A0D0I132_9MICO</name>
<keyword evidence="4" id="KW-1185">Reference proteome</keyword>
<dbReference type="InterPro" id="IPR007157">
    <property type="entry name" value="PspA_VIPP1"/>
</dbReference>
<dbReference type="EMBL" id="JXSQ01000002">
    <property type="protein sequence ID" value="KIP53456.1"/>
    <property type="molecule type" value="Genomic_DNA"/>
</dbReference>
<accession>A0A0D0I132</accession>
<evidence type="ECO:0000256" key="1">
    <source>
        <dbReference type="ARBA" id="ARBA00043985"/>
    </source>
</evidence>
<comment type="caution">
    <text evidence="3">The sequence shown here is derived from an EMBL/GenBank/DDBJ whole genome shotgun (WGS) entry which is preliminary data.</text>
</comment>
<reference evidence="3 4" key="1">
    <citation type="submission" date="2015-01" db="EMBL/GenBank/DDBJ databases">
        <title>Draft genome sequence of Leucobacter komagatae strain VKM ST2845.</title>
        <authorList>
            <person name="Karlyshev A.V."/>
            <person name="Kudryashova E.B."/>
        </authorList>
    </citation>
    <scope>NUCLEOTIDE SEQUENCE [LARGE SCALE GENOMIC DNA]</scope>
    <source>
        <strain evidence="3 4">VKM ST2845</strain>
    </source>
</reference>
<organism evidence="3 4">
    <name type="scientific">Leucobacter komagatae</name>
    <dbReference type="NCBI Taxonomy" id="55969"/>
    <lineage>
        <taxon>Bacteria</taxon>
        <taxon>Bacillati</taxon>
        <taxon>Actinomycetota</taxon>
        <taxon>Actinomycetes</taxon>
        <taxon>Micrococcales</taxon>
        <taxon>Microbacteriaceae</taxon>
        <taxon>Leucobacter</taxon>
    </lineage>
</organism>
<evidence type="ECO:0000256" key="2">
    <source>
        <dbReference type="SAM" id="Coils"/>
    </source>
</evidence>
<dbReference type="RefSeq" id="WP_042542722.1">
    <property type="nucleotide sequence ID" value="NZ_JXSQ01000002.1"/>
</dbReference>
<evidence type="ECO:0000313" key="4">
    <source>
        <dbReference type="Proteomes" id="UP000032120"/>
    </source>
</evidence>
<gene>
    <name evidence="3" type="ORF">SD72_01680</name>
</gene>
<sequence>MAKQSILGRITQLAKANINALLDSAEDPEKMLNQMERDYKNSIVDAESSVAQTIGNLRLMEADLVEDQKAIVEWGSKASAASKQAETLRASGDTAGADKFDSLARVALSKQIAFEKEVAAAEPSVKAQQQVVDQLKAGLQTMREKLVQLQAKRDELVSRGKVADAQSQVQDAVKNLDVLDPTSELGRFEEKVKRQEAMVRGQAELAASTLDAQFNELDDLGSLSEVDARLQALKSGGAGA</sequence>
<proteinExistence type="inferred from homology"/>
<feature type="coiled-coil region" evidence="2">
    <location>
        <begin position="125"/>
        <end position="159"/>
    </location>
</feature>
<dbReference type="PANTHER" id="PTHR31088">
    <property type="entry name" value="MEMBRANE-ASSOCIATED PROTEIN VIPP1, CHLOROPLASTIC"/>
    <property type="match status" value="1"/>
</dbReference>
<dbReference type="Pfam" id="PF04012">
    <property type="entry name" value="PspA_IM30"/>
    <property type="match status" value="1"/>
</dbReference>